<feature type="transmembrane region" description="Helical" evidence="7">
    <location>
        <begin position="56"/>
        <end position="75"/>
    </location>
</feature>
<dbReference type="PIRSF" id="PIRSF002419">
    <property type="entry name" value="Tetraspanin"/>
    <property type="match status" value="1"/>
</dbReference>
<evidence type="ECO:0000256" key="2">
    <source>
        <dbReference type="ARBA" id="ARBA00006840"/>
    </source>
</evidence>
<dbReference type="Proteomes" id="UP000314986">
    <property type="component" value="Unassembled WGS sequence"/>
</dbReference>
<dbReference type="EMBL" id="JW874616">
    <property type="protein sequence ID" value="AFP07133.1"/>
    <property type="molecule type" value="mRNA"/>
</dbReference>
<comment type="similarity">
    <text evidence="2 7">Belongs to the tetraspanin (TM4SF) family.</text>
</comment>
<dbReference type="RefSeq" id="XP_042201061.1">
    <property type="nucleotide sequence ID" value="XM_042345127.1"/>
</dbReference>
<dbReference type="InterPro" id="IPR000301">
    <property type="entry name" value="Tetraspanin_animals"/>
</dbReference>
<keyword evidence="4 7" id="KW-1133">Transmembrane helix</keyword>
<gene>
    <name evidence="9" type="primary">tspan4b</name>
</gene>
<keyword evidence="5 7" id="KW-0472">Membrane</keyword>
<proteinExistence type="evidence at transcript level"/>
<keyword evidence="6" id="KW-1015">Disulfide bond</keyword>
<dbReference type="OrthoDB" id="432835at2759"/>
<dbReference type="PANTHER" id="PTHR19282:SF377">
    <property type="entry name" value="TETRASPANIN"/>
    <property type="match status" value="1"/>
</dbReference>
<dbReference type="GeneID" id="103189526"/>
<dbReference type="PROSITE" id="PS51257">
    <property type="entry name" value="PROKAR_LIPOPROTEIN"/>
    <property type="match status" value="1"/>
</dbReference>
<evidence type="ECO:0000256" key="5">
    <source>
        <dbReference type="ARBA" id="ARBA00023136"/>
    </source>
</evidence>
<dbReference type="GeneTree" id="ENSGT00940000165851"/>
<reference evidence="9" key="4">
    <citation type="submission" date="2025-05" db="UniProtKB">
        <authorList>
            <consortium name="Ensembl"/>
        </authorList>
    </citation>
    <scope>IDENTIFICATION</scope>
</reference>
<feature type="transmembrane region" description="Helical" evidence="7">
    <location>
        <begin position="12"/>
        <end position="36"/>
    </location>
</feature>
<reference evidence="10" key="1">
    <citation type="journal article" date="2006" name="Science">
        <title>Ancient noncoding elements conserved in the human genome.</title>
        <authorList>
            <person name="Venkatesh B."/>
            <person name="Kirkness E.F."/>
            <person name="Loh Y.H."/>
            <person name="Halpern A.L."/>
            <person name="Lee A.P."/>
            <person name="Johnson J."/>
            <person name="Dandona N."/>
            <person name="Viswanathan L.D."/>
            <person name="Tay A."/>
            <person name="Venter J.C."/>
            <person name="Strausberg R.L."/>
            <person name="Brenner S."/>
        </authorList>
    </citation>
    <scope>NUCLEOTIDE SEQUENCE [LARGE SCALE GENOMIC DNA]</scope>
</reference>
<accession>V9L641</accession>
<dbReference type="Pfam" id="PF00335">
    <property type="entry name" value="Tetraspanin"/>
    <property type="match status" value="1"/>
</dbReference>
<feature type="transmembrane region" description="Helical" evidence="7">
    <location>
        <begin position="82"/>
        <end position="107"/>
    </location>
</feature>
<reference evidence="8 10" key="3">
    <citation type="journal article" date="2014" name="Nature">
        <title>Elephant shark genome provides unique insights into gnathostome evolution.</title>
        <authorList>
            <consortium name="International Elephant Shark Genome Sequencing Consortium"/>
            <person name="Venkatesh B."/>
            <person name="Lee A.P."/>
            <person name="Ravi V."/>
            <person name="Maurya A.K."/>
            <person name="Lian M.M."/>
            <person name="Swann J.B."/>
            <person name="Ohta Y."/>
            <person name="Flajnik M.F."/>
            <person name="Sutoh Y."/>
            <person name="Kasahara M."/>
            <person name="Hoon S."/>
            <person name="Gangu V."/>
            <person name="Roy S.W."/>
            <person name="Irimia M."/>
            <person name="Korzh V."/>
            <person name="Kondrychyn I."/>
            <person name="Lim Z.W."/>
            <person name="Tay B.H."/>
            <person name="Tohari S."/>
            <person name="Kong K.W."/>
            <person name="Ho S."/>
            <person name="Lorente-Galdos B."/>
            <person name="Quilez J."/>
            <person name="Marques-Bonet T."/>
            <person name="Raney B.J."/>
            <person name="Ingham P.W."/>
            <person name="Tay A."/>
            <person name="Hillier L.W."/>
            <person name="Minx P."/>
            <person name="Boehm T."/>
            <person name="Wilson R.K."/>
            <person name="Brenner S."/>
            <person name="Warren W.C."/>
        </authorList>
    </citation>
    <scope>NUCLEOTIDE SEQUENCE</scope>
    <source>
        <tissue evidence="8">Spleen</tissue>
    </source>
</reference>
<feature type="transmembrane region" description="Helical" evidence="7">
    <location>
        <begin position="201"/>
        <end position="226"/>
    </location>
</feature>
<dbReference type="Ensembl" id="ENSCMIT00000032932.1">
    <property type="protein sequence ID" value="ENSCMIP00000032440.1"/>
    <property type="gene ID" value="ENSCMIG00000013862.1"/>
</dbReference>
<dbReference type="OMA" id="KADTYCT"/>
<feature type="disulfide bond" evidence="6">
    <location>
        <begin position="148"/>
        <end position="170"/>
    </location>
</feature>
<dbReference type="STRING" id="7868.ENSCMIP00000032440"/>
<evidence type="ECO:0000256" key="1">
    <source>
        <dbReference type="ARBA" id="ARBA00004141"/>
    </source>
</evidence>
<sequence length="239" mass="26903">MGRSCLQCMKYLMFVFNLIFWLGGCGILGVGVWLAVTQGNFATLSSSFPSLTVANLFIASGSVIMVVGFIGCLGAMKENRCLLLTFFIVLLIIFVLELIVGTLFLVYKERINSYAKDDLKKGLKFYDKPDNRGLTKAWDLVQVKFQCCGVTNYTDWFGVFNESKVPEACCPAQGPHCSEHAEKWWKMPCYDTVINWLKENVLAVCIFGLCIAVLQILGLIFSLVMYCQLVKGEDNDYFY</sequence>
<evidence type="ECO:0000256" key="3">
    <source>
        <dbReference type="ARBA" id="ARBA00022692"/>
    </source>
</evidence>
<dbReference type="AlphaFoldDB" id="V9L641"/>
<dbReference type="PRINTS" id="PR00259">
    <property type="entry name" value="TMFOUR"/>
</dbReference>
<organism evidence="8">
    <name type="scientific">Callorhinchus milii</name>
    <name type="common">Ghost shark</name>
    <dbReference type="NCBI Taxonomy" id="7868"/>
    <lineage>
        <taxon>Eukaryota</taxon>
        <taxon>Metazoa</taxon>
        <taxon>Chordata</taxon>
        <taxon>Craniata</taxon>
        <taxon>Vertebrata</taxon>
        <taxon>Chondrichthyes</taxon>
        <taxon>Holocephali</taxon>
        <taxon>Chimaeriformes</taxon>
        <taxon>Callorhinchidae</taxon>
        <taxon>Callorhinchus</taxon>
    </lineage>
</organism>
<dbReference type="Gene3D" id="1.10.1450.10">
    <property type="entry name" value="Tetraspanin"/>
    <property type="match status" value="1"/>
</dbReference>
<evidence type="ECO:0000313" key="10">
    <source>
        <dbReference type="Proteomes" id="UP000314986"/>
    </source>
</evidence>
<evidence type="ECO:0000256" key="6">
    <source>
        <dbReference type="PIRSR" id="PIRSR002419-1"/>
    </source>
</evidence>
<dbReference type="InterPro" id="IPR018499">
    <property type="entry name" value="Tetraspanin/Peripherin"/>
</dbReference>
<evidence type="ECO:0000256" key="4">
    <source>
        <dbReference type="ARBA" id="ARBA00022989"/>
    </source>
</evidence>
<dbReference type="InterPro" id="IPR008952">
    <property type="entry name" value="Tetraspanin_EC2_sf"/>
</dbReference>
<dbReference type="SUPFAM" id="SSF48652">
    <property type="entry name" value="Tetraspanin"/>
    <property type="match status" value="1"/>
</dbReference>
<comment type="subcellular location">
    <subcellularLocation>
        <location evidence="1 7">Membrane</location>
        <topology evidence="1 7">Multi-pass membrane protein</topology>
    </subcellularLocation>
</comment>
<keyword evidence="3 7" id="KW-0812">Transmembrane</keyword>
<reference evidence="10" key="2">
    <citation type="journal article" date="2007" name="PLoS Biol.">
        <title>Survey sequencing and comparative analysis of the elephant shark (Callorhinchus milii) genome.</title>
        <authorList>
            <person name="Venkatesh B."/>
            <person name="Kirkness E.F."/>
            <person name="Loh Y.H."/>
            <person name="Halpern A.L."/>
            <person name="Lee A.P."/>
            <person name="Johnson J."/>
            <person name="Dandona N."/>
            <person name="Viswanathan L.D."/>
            <person name="Tay A."/>
            <person name="Venter J.C."/>
            <person name="Strausberg R.L."/>
            <person name="Brenner S."/>
        </authorList>
    </citation>
    <scope>NUCLEOTIDE SEQUENCE [LARGE SCALE GENOMIC DNA]</scope>
</reference>
<dbReference type="PANTHER" id="PTHR19282">
    <property type="entry name" value="TETRASPANIN"/>
    <property type="match status" value="1"/>
</dbReference>
<dbReference type="CDD" id="cd03165">
    <property type="entry name" value="NET-5_like_LEL"/>
    <property type="match status" value="1"/>
</dbReference>
<keyword evidence="10" id="KW-1185">Reference proteome</keyword>
<evidence type="ECO:0000256" key="7">
    <source>
        <dbReference type="RuleBase" id="RU361218"/>
    </source>
</evidence>
<dbReference type="InterPro" id="IPR018503">
    <property type="entry name" value="Tetraspanin_CS"/>
</dbReference>
<dbReference type="GO" id="GO:0005886">
    <property type="term" value="C:plasma membrane"/>
    <property type="evidence" value="ECO:0007669"/>
    <property type="project" value="TreeGrafter"/>
</dbReference>
<evidence type="ECO:0000313" key="8">
    <source>
        <dbReference type="EMBL" id="AFP07133.1"/>
    </source>
</evidence>
<protein>
    <recommendedName>
        <fullName evidence="7">Tetraspanin</fullName>
    </recommendedName>
</protein>
<evidence type="ECO:0000313" key="9">
    <source>
        <dbReference type="Ensembl" id="ENSCMIP00000032440.1"/>
    </source>
</evidence>
<name>V9L641_CALMI</name>
<dbReference type="PROSITE" id="PS00421">
    <property type="entry name" value="TM4_1"/>
    <property type="match status" value="1"/>
</dbReference>